<dbReference type="SUPFAM" id="SSF54593">
    <property type="entry name" value="Glyoxalase/Bleomycin resistance protein/Dihydroxybiphenyl dioxygenase"/>
    <property type="match status" value="1"/>
</dbReference>
<evidence type="ECO:0000313" key="4">
    <source>
        <dbReference type="Proteomes" id="UP000429958"/>
    </source>
</evidence>
<comment type="caution">
    <text evidence="3">The sequence shown here is derived from an EMBL/GenBank/DDBJ whole genome shotgun (WGS) entry which is preliminary data.</text>
</comment>
<sequence length="167" mass="19100">MALGTKKLVHIAFAVNDLDKTVDAWTELLGIERPRVWNIPGPEVAPVLTHGKPELYKNCRISVIQLENVALELVEPGEDPSPWKTFIEKHGEGMMHMAFLVPDDKVAFDTINRACGISDYYHIGYYPEQSYCFVDTFDCLKTELNIKVDRDNSEIIERIQNQINSKY</sequence>
<dbReference type="InterPro" id="IPR037523">
    <property type="entry name" value="VOC_core"/>
</dbReference>
<gene>
    <name evidence="3" type="ORF">FYJ39_14440</name>
</gene>
<dbReference type="RefSeq" id="WP_154473178.1">
    <property type="nucleotide sequence ID" value="NZ_VUMD01000013.1"/>
</dbReference>
<dbReference type="InterPro" id="IPR029068">
    <property type="entry name" value="Glyas_Bleomycin-R_OHBP_Dase"/>
</dbReference>
<keyword evidence="1" id="KW-0479">Metal-binding</keyword>
<evidence type="ECO:0000259" key="2">
    <source>
        <dbReference type="PROSITE" id="PS51819"/>
    </source>
</evidence>
<organism evidence="3 4">
    <name type="scientific">Clostridium porci</name>
    <dbReference type="NCBI Taxonomy" id="2605778"/>
    <lineage>
        <taxon>Bacteria</taxon>
        <taxon>Bacillati</taxon>
        <taxon>Bacillota</taxon>
        <taxon>Clostridia</taxon>
        <taxon>Eubacteriales</taxon>
        <taxon>Clostridiaceae</taxon>
        <taxon>Clostridium</taxon>
    </lineage>
</organism>
<evidence type="ECO:0000256" key="1">
    <source>
        <dbReference type="ARBA" id="ARBA00022723"/>
    </source>
</evidence>
<accession>A0A7X2TEA1</accession>
<dbReference type="PANTHER" id="PTHR43048">
    <property type="entry name" value="METHYLMALONYL-COA EPIMERASE"/>
    <property type="match status" value="1"/>
</dbReference>
<dbReference type="Pfam" id="PF13669">
    <property type="entry name" value="Glyoxalase_4"/>
    <property type="match status" value="1"/>
</dbReference>
<dbReference type="Proteomes" id="UP000429958">
    <property type="component" value="Unassembled WGS sequence"/>
</dbReference>
<protein>
    <recommendedName>
        <fullName evidence="2">VOC domain-containing protein</fullName>
    </recommendedName>
</protein>
<keyword evidence="4" id="KW-1185">Reference proteome</keyword>
<dbReference type="GO" id="GO:0046491">
    <property type="term" value="P:L-methylmalonyl-CoA metabolic process"/>
    <property type="evidence" value="ECO:0007669"/>
    <property type="project" value="TreeGrafter"/>
</dbReference>
<proteinExistence type="predicted"/>
<name>A0A7X2TEA1_9CLOT</name>
<dbReference type="InterPro" id="IPR051785">
    <property type="entry name" value="MMCE/EMCE_epimerase"/>
</dbReference>
<dbReference type="GO" id="GO:0046872">
    <property type="term" value="F:metal ion binding"/>
    <property type="evidence" value="ECO:0007669"/>
    <property type="project" value="UniProtKB-KW"/>
</dbReference>
<feature type="domain" description="VOC" evidence="2">
    <location>
        <begin position="7"/>
        <end position="147"/>
    </location>
</feature>
<dbReference type="AlphaFoldDB" id="A0A7X2TEA1"/>
<dbReference type="Gene3D" id="3.10.180.10">
    <property type="entry name" value="2,3-Dihydroxybiphenyl 1,2-Dioxygenase, domain 1"/>
    <property type="match status" value="1"/>
</dbReference>
<dbReference type="PANTHER" id="PTHR43048:SF3">
    <property type="entry name" value="METHYLMALONYL-COA EPIMERASE, MITOCHONDRIAL"/>
    <property type="match status" value="1"/>
</dbReference>
<reference evidence="3 4" key="1">
    <citation type="submission" date="2019-08" db="EMBL/GenBank/DDBJ databases">
        <title>In-depth cultivation of the pig gut microbiome towards novel bacterial diversity and tailored functional studies.</title>
        <authorList>
            <person name="Wylensek D."/>
            <person name="Hitch T.C.A."/>
            <person name="Clavel T."/>
        </authorList>
    </citation>
    <scope>NUCLEOTIDE SEQUENCE [LARGE SCALE GENOMIC DNA]</scope>
    <source>
        <strain evidence="3 4">WCA-389-WT-23D1</strain>
    </source>
</reference>
<evidence type="ECO:0000313" key="3">
    <source>
        <dbReference type="EMBL" id="MSS37736.1"/>
    </source>
</evidence>
<dbReference type="PROSITE" id="PS51819">
    <property type="entry name" value="VOC"/>
    <property type="match status" value="1"/>
</dbReference>
<dbReference type="GO" id="GO:0004493">
    <property type="term" value="F:methylmalonyl-CoA epimerase activity"/>
    <property type="evidence" value="ECO:0007669"/>
    <property type="project" value="TreeGrafter"/>
</dbReference>
<dbReference type="EMBL" id="VUMD01000013">
    <property type="protein sequence ID" value="MSS37736.1"/>
    <property type="molecule type" value="Genomic_DNA"/>
</dbReference>